<reference evidence="3" key="1">
    <citation type="journal article" date="2016" name="Proc. Natl. Acad. Sci. U.S.A.">
        <title>Comparative genomics of biotechnologically important yeasts.</title>
        <authorList>
            <person name="Riley R."/>
            <person name="Haridas S."/>
            <person name="Wolfe K.H."/>
            <person name="Lopes M.R."/>
            <person name="Hittinger C.T."/>
            <person name="Goeker M."/>
            <person name="Salamov A.A."/>
            <person name="Wisecaver J.H."/>
            <person name="Long T.M."/>
            <person name="Calvey C.H."/>
            <person name="Aerts A.L."/>
            <person name="Barry K.W."/>
            <person name="Choi C."/>
            <person name="Clum A."/>
            <person name="Coughlan A.Y."/>
            <person name="Deshpande S."/>
            <person name="Douglass A.P."/>
            <person name="Hanson S.J."/>
            <person name="Klenk H.-P."/>
            <person name="LaButti K.M."/>
            <person name="Lapidus A."/>
            <person name="Lindquist E.A."/>
            <person name="Lipzen A.M."/>
            <person name="Meier-Kolthoff J.P."/>
            <person name="Ohm R.A."/>
            <person name="Otillar R.P."/>
            <person name="Pangilinan J.L."/>
            <person name="Peng Y."/>
            <person name="Rokas A."/>
            <person name="Rosa C.A."/>
            <person name="Scheuner C."/>
            <person name="Sibirny A.A."/>
            <person name="Slot J.C."/>
            <person name="Stielow J.B."/>
            <person name="Sun H."/>
            <person name="Kurtzman C.P."/>
            <person name="Blackwell M."/>
            <person name="Grigoriev I.V."/>
            <person name="Jeffries T.W."/>
        </authorList>
    </citation>
    <scope>NUCLEOTIDE SEQUENCE [LARGE SCALE GENOMIC DNA]</scope>
    <source>
        <strain evidence="3">NRRL Y-1626</strain>
    </source>
</reference>
<keyword evidence="3" id="KW-1185">Reference proteome</keyword>
<comment type="caution">
    <text evidence="2">The sequence shown here is derived from an EMBL/GenBank/DDBJ whole genome shotgun (WGS) entry which is preliminary data.</text>
</comment>
<protein>
    <submittedName>
        <fullName evidence="2">Uncharacterized protein</fullName>
    </submittedName>
</protein>
<feature type="coiled-coil region" evidence="1">
    <location>
        <begin position="40"/>
        <end position="67"/>
    </location>
</feature>
<dbReference type="OrthoDB" id="3971060at2759"/>
<dbReference type="EMBL" id="LXPE01000215">
    <property type="protein sequence ID" value="OBA25152.1"/>
    <property type="molecule type" value="Genomic_DNA"/>
</dbReference>
<gene>
    <name evidence="2" type="ORF">HANVADRAFT_60300</name>
</gene>
<name>A0A1B7T8V5_9ASCO</name>
<proteinExistence type="predicted"/>
<evidence type="ECO:0000256" key="1">
    <source>
        <dbReference type="SAM" id="Coils"/>
    </source>
</evidence>
<accession>A0A1B7T8V5</accession>
<dbReference type="AlphaFoldDB" id="A0A1B7T8V5"/>
<evidence type="ECO:0000313" key="2">
    <source>
        <dbReference type="EMBL" id="OBA25152.1"/>
    </source>
</evidence>
<sequence length="99" mass="11611">MDSSSNTQTKLQQDRIKLKEFYSKQKQVEDDKLLKCRADIAEVKENLDTAIAKLKTKNENIDMLAKQMDSIYEVYEKIDDQIEHKKFKAEIKSLLSDLK</sequence>
<dbReference type="Proteomes" id="UP000092321">
    <property type="component" value="Unassembled WGS sequence"/>
</dbReference>
<evidence type="ECO:0000313" key="3">
    <source>
        <dbReference type="Proteomes" id="UP000092321"/>
    </source>
</evidence>
<keyword evidence="1" id="KW-0175">Coiled coil</keyword>
<organism evidence="2 3">
    <name type="scientific">Hanseniaspora valbyensis NRRL Y-1626</name>
    <dbReference type="NCBI Taxonomy" id="766949"/>
    <lineage>
        <taxon>Eukaryota</taxon>
        <taxon>Fungi</taxon>
        <taxon>Dikarya</taxon>
        <taxon>Ascomycota</taxon>
        <taxon>Saccharomycotina</taxon>
        <taxon>Saccharomycetes</taxon>
        <taxon>Saccharomycodales</taxon>
        <taxon>Saccharomycodaceae</taxon>
        <taxon>Hanseniaspora</taxon>
    </lineage>
</organism>